<name>A0ABS2GPF2_9FIRM</name>
<sequence length="73" mass="8243">MQNTSSRRLTAEVTHIPGTGWNGLRVSDPLGGQEACWEDLTEDETRLLKLAADMEHTEVAWIHLQDLIEDLLD</sequence>
<dbReference type="RefSeq" id="WP_191391866.1">
    <property type="nucleotide sequence ID" value="NZ_JACSNR010000006.1"/>
</dbReference>
<dbReference type="Proteomes" id="UP000724149">
    <property type="component" value="Unassembled WGS sequence"/>
</dbReference>
<evidence type="ECO:0000313" key="1">
    <source>
        <dbReference type="EMBL" id="MBM6923486.1"/>
    </source>
</evidence>
<proteinExistence type="predicted"/>
<evidence type="ECO:0000313" key="2">
    <source>
        <dbReference type="Proteomes" id="UP000724149"/>
    </source>
</evidence>
<dbReference type="EMBL" id="JACSNR010000006">
    <property type="protein sequence ID" value="MBM6923486.1"/>
    <property type="molecule type" value="Genomic_DNA"/>
</dbReference>
<gene>
    <name evidence="1" type="ORF">H9X81_07265</name>
</gene>
<keyword evidence="2" id="KW-1185">Reference proteome</keyword>
<comment type="caution">
    <text evidence="1">The sequence shown here is derived from an EMBL/GenBank/DDBJ whole genome shotgun (WGS) entry which is preliminary data.</text>
</comment>
<organism evidence="1 2">
    <name type="scientific">Hydrogenoanaerobacterium saccharovorans</name>
    <dbReference type="NCBI Taxonomy" id="474960"/>
    <lineage>
        <taxon>Bacteria</taxon>
        <taxon>Bacillati</taxon>
        <taxon>Bacillota</taxon>
        <taxon>Clostridia</taxon>
        <taxon>Eubacteriales</taxon>
        <taxon>Oscillospiraceae</taxon>
        <taxon>Hydrogenoanaerobacterium</taxon>
    </lineage>
</organism>
<protein>
    <submittedName>
        <fullName evidence="1">Uncharacterized protein</fullName>
    </submittedName>
</protein>
<reference evidence="1 2" key="1">
    <citation type="journal article" date="2021" name="Sci. Rep.">
        <title>The distribution of antibiotic resistance genes in chicken gut microbiota commensals.</title>
        <authorList>
            <person name="Juricova H."/>
            <person name="Matiasovicova J."/>
            <person name="Kubasova T."/>
            <person name="Cejkova D."/>
            <person name="Rychlik I."/>
        </authorList>
    </citation>
    <scope>NUCLEOTIDE SEQUENCE [LARGE SCALE GENOMIC DNA]</scope>
    <source>
        <strain evidence="1 2">An564</strain>
    </source>
</reference>
<accession>A0ABS2GPF2</accession>